<keyword evidence="3" id="KW-1185">Reference proteome</keyword>
<organism evidence="2 3">
    <name type="scientific">Cladophialophora yegresii CBS 114405</name>
    <dbReference type="NCBI Taxonomy" id="1182544"/>
    <lineage>
        <taxon>Eukaryota</taxon>
        <taxon>Fungi</taxon>
        <taxon>Dikarya</taxon>
        <taxon>Ascomycota</taxon>
        <taxon>Pezizomycotina</taxon>
        <taxon>Eurotiomycetes</taxon>
        <taxon>Chaetothyriomycetidae</taxon>
        <taxon>Chaetothyriales</taxon>
        <taxon>Herpotrichiellaceae</taxon>
        <taxon>Cladophialophora</taxon>
    </lineage>
</organism>
<reference evidence="2 3" key="1">
    <citation type="submission" date="2013-03" db="EMBL/GenBank/DDBJ databases">
        <title>The Genome Sequence of Cladophialophora yegresii CBS 114405.</title>
        <authorList>
            <consortium name="The Broad Institute Genomics Platform"/>
            <person name="Cuomo C."/>
            <person name="de Hoog S."/>
            <person name="Gorbushina A."/>
            <person name="Walker B."/>
            <person name="Young S.K."/>
            <person name="Zeng Q."/>
            <person name="Gargeya S."/>
            <person name="Fitzgerald M."/>
            <person name="Haas B."/>
            <person name="Abouelleil A."/>
            <person name="Allen A.W."/>
            <person name="Alvarado L."/>
            <person name="Arachchi H.M."/>
            <person name="Berlin A.M."/>
            <person name="Chapman S.B."/>
            <person name="Gainer-Dewar J."/>
            <person name="Goldberg J."/>
            <person name="Griggs A."/>
            <person name="Gujja S."/>
            <person name="Hansen M."/>
            <person name="Howarth C."/>
            <person name="Imamovic A."/>
            <person name="Ireland A."/>
            <person name="Larimer J."/>
            <person name="McCowan C."/>
            <person name="Murphy C."/>
            <person name="Pearson M."/>
            <person name="Poon T.W."/>
            <person name="Priest M."/>
            <person name="Roberts A."/>
            <person name="Saif S."/>
            <person name="Shea T."/>
            <person name="Sisk P."/>
            <person name="Sykes S."/>
            <person name="Wortman J."/>
            <person name="Nusbaum C."/>
            <person name="Birren B."/>
        </authorList>
    </citation>
    <scope>NUCLEOTIDE SEQUENCE [LARGE SCALE GENOMIC DNA]</scope>
    <source>
        <strain evidence="2 3">CBS 114405</strain>
    </source>
</reference>
<accession>W9WU01</accession>
<dbReference type="HOGENOM" id="CLU_1626866_0_0_1"/>
<dbReference type="GeneID" id="19176833"/>
<comment type="caution">
    <text evidence="2">The sequence shown here is derived from an EMBL/GenBank/DDBJ whole genome shotgun (WGS) entry which is preliminary data.</text>
</comment>
<evidence type="ECO:0000256" key="1">
    <source>
        <dbReference type="SAM" id="MobiDB-lite"/>
    </source>
</evidence>
<sequence length="163" mass="17770">MADQQLGPSKKEKEFPELRLRFWGGKNSVMGGLLAEAFMSPRRYHNLVADHKKARDARKAATAAVVATTSMKADEAVGEELSKAPTSADEKAEGTPNLEKAGRGLVRQKLDLPTPRAGNPAPHRITASSRVQHMIASNVPRKTLKSLPGYEAEEVHVTVTHRL</sequence>
<gene>
    <name evidence="2" type="ORF">A1O7_02224</name>
</gene>
<evidence type="ECO:0000313" key="3">
    <source>
        <dbReference type="Proteomes" id="UP000019473"/>
    </source>
</evidence>
<dbReference type="VEuPathDB" id="FungiDB:A1O7_02224"/>
<dbReference type="RefSeq" id="XP_007754448.1">
    <property type="nucleotide sequence ID" value="XM_007756258.1"/>
</dbReference>
<dbReference type="OrthoDB" id="10574441at2759"/>
<evidence type="ECO:0000313" key="2">
    <source>
        <dbReference type="EMBL" id="EXJ61794.1"/>
    </source>
</evidence>
<dbReference type="Proteomes" id="UP000019473">
    <property type="component" value="Unassembled WGS sequence"/>
</dbReference>
<name>W9WU01_9EURO</name>
<protein>
    <submittedName>
        <fullName evidence="2">Uncharacterized protein</fullName>
    </submittedName>
</protein>
<proteinExistence type="predicted"/>
<feature type="region of interest" description="Disordered" evidence="1">
    <location>
        <begin position="75"/>
        <end position="104"/>
    </location>
</feature>
<dbReference type="AlphaFoldDB" id="W9WU01"/>
<dbReference type="EMBL" id="AMGW01000002">
    <property type="protein sequence ID" value="EXJ61794.1"/>
    <property type="molecule type" value="Genomic_DNA"/>
</dbReference>